<dbReference type="InterPro" id="IPR006949">
    <property type="entry name" value="Barrel_Baseplate_J-like"/>
</dbReference>
<keyword evidence="4" id="KW-1185">Reference proteome</keyword>
<protein>
    <submittedName>
        <fullName evidence="3">Uncharacterized phage protein gp47/JayE</fullName>
    </submittedName>
</protein>
<dbReference type="Pfam" id="PF04865">
    <property type="entry name" value="Baseplate_J"/>
    <property type="match status" value="1"/>
</dbReference>
<dbReference type="EMBL" id="FQZS01000010">
    <property type="protein sequence ID" value="SHI88171.1"/>
    <property type="molecule type" value="Genomic_DNA"/>
</dbReference>
<evidence type="ECO:0000259" key="2">
    <source>
        <dbReference type="Pfam" id="PF26078"/>
    </source>
</evidence>
<sequence length="376" mass="41757">MIDEKILDEILPVPDIEELKEETVSQLKSEGFVITNFNSGGIFYTLLMIVLRIRIELVKLLRSVLNNMFITHAEGIWLKLKAADFGKKQKEALKTQGYVTVTRGESSEAIRIAKGHVFKTIKDVNGEELRFFALQDAILQKGAQTVKVLVEAEQEGSRYNVPPGQITRSLTYLEGGCTVSNDSDWIVREGSDIEDIESLRERTLRSWSELATRPIAEKYKNVCEQVPGVLFVKVNDMHPRGQGTVDIIVTGTAGEATEGLLAQVRAEVEKIRGNYDDVLVKSSTTIEQPVSVIVTIPDTMADDGIADSVKAAISELLQIRKNRELNELTHADIVYAVKSKVASVRNVKVTIPSEDVFLESDKVIILGEVSVTVERM</sequence>
<dbReference type="InterPro" id="IPR052399">
    <property type="entry name" value="Phage_Baseplate_Assmbl_Protein"/>
</dbReference>
<evidence type="ECO:0000259" key="1">
    <source>
        <dbReference type="Pfam" id="PF04865"/>
    </source>
</evidence>
<proteinExistence type="predicted"/>
<dbReference type="Pfam" id="PF26078">
    <property type="entry name" value="Baseplate_J_M"/>
    <property type="match status" value="1"/>
</dbReference>
<dbReference type="STRING" id="1122184.SAMN02745176_01663"/>
<dbReference type="OrthoDB" id="66218at2"/>
<dbReference type="PANTHER" id="PTHR37829:SF3">
    <property type="entry name" value="PROTEIN JAYE-RELATED"/>
    <property type="match status" value="1"/>
</dbReference>
<gene>
    <name evidence="3" type="ORF">SAMN02745176_01663</name>
</gene>
<feature type="domain" description="Baseplate protein J-like barrel" evidence="1">
    <location>
        <begin position="99"/>
        <end position="184"/>
    </location>
</feature>
<evidence type="ECO:0000313" key="3">
    <source>
        <dbReference type="EMBL" id="SHI88171.1"/>
    </source>
</evidence>
<dbReference type="PANTHER" id="PTHR37829">
    <property type="entry name" value="PHAGE-LIKE ELEMENT PBSX PROTEIN XKDT"/>
    <property type="match status" value="1"/>
</dbReference>
<dbReference type="RefSeq" id="WP_073025750.1">
    <property type="nucleotide sequence ID" value="NZ_FQZS01000010.1"/>
</dbReference>
<feature type="domain" description="Baseplate J-like central" evidence="2">
    <location>
        <begin position="218"/>
        <end position="281"/>
    </location>
</feature>
<dbReference type="InterPro" id="IPR058531">
    <property type="entry name" value="Baseplate_J_M"/>
</dbReference>
<dbReference type="AlphaFoldDB" id="A0A1M6ERS3"/>
<name>A0A1M6ERS3_9FIRM</name>
<dbReference type="Proteomes" id="UP000184442">
    <property type="component" value="Unassembled WGS sequence"/>
</dbReference>
<evidence type="ECO:0000313" key="4">
    <source>
        <dbReference type="Proteomes" id="UP000184442"/>
    </source>
</evidence>
<organism evidence="3 4">
    <name type="scientific">Lutispora thermophila DSM 19022</name>
    <dbReference type="NCBI Taxonomy" id="1122184"/>
    <lineage>
        <taxon>Bacteria</taxon>
        <taxon>Bacillati</taxon>
        <taxon>Bacillota</taxon>
        <taxon>Clostridia</taxon>
        <taxon>Lutisporales</taxon>
        <taxon>Lutisporaceae</taxon>
        <taxon>Lutispora</taxon>
    </lineage>
</organism>
<accession>A0A1M6ERS3</accession>
<reference evidence="3 4" key="1">
    <citation type="submission" date="2016-11" db="EMBL/GenBank/DDBJ databases">
        <authorList>
            <person name="Jaros S."/>
            <person name="Januszkiewicz K."/>
            <person name="Wedrychowicz H."/>
        </authorList>
    </citation>
    <scope>NUCLEOTIDE SEQUENCE [LARGE SCALE GENOMIC DNA]</scope>
    <source>
        <strain evidence="3 4">DSM 19022</strain>
    </source>
</reference>